<evidence type="ECO:0000313" key="4">
    <source>
        <dbReference type="RefSeq" id="XP_011499463.1"/>
    </source>
</evidence>
<gene>
    <name evidence="4" type="primary">LOC105363469</name>
</gene>
<dbReference type="AlphaFoldDB" id="A0AAJ6YK04"/>
<dbReference type="KEGG" id="csol:105363469"/>
<dbReference type="InterPro" id="IPR052815">
    <property type="entry name" value="PDCD2-like_regulator"/>
</dbReference>
<organism evidence="3 4">
    <name type="scientific">Ceratosolen solmsi marchali</name>
    <dbReference type="NCBI Taxonomy" id="326594"/>
    <lineage>
        <taxon>Eukaryota</taxon>
        <taxon>Metazoa</taxon>
        <taxon>Ecdysozoa</taxon>
        <taxon>Arthropoda</taxon>
        <taxon>Hexapoda</taxon>
        <taxon>Insecta</taxon>
        <taxon>Pterygota</taxon>
        <taxon>Neoptera</taxon>
        <taxon>Endopterygota</taxon>
        <taxon>Hymenoptera</taxon>
        <taxon>Apocrita</taxon>
        <taxon>Proctotrupomorpha</taxon>
        <taxon>Chalcidoidea</taxon>
        <taxon>Agaonidae</taxon>
        <taxon>Agaoninae</taxon>
        <taxon>Ceratosolen</taxon>
    </lineage>
</organism>
<keyword evidence="3" id="KW-1185">Reference proteome</keyword>
<dbReference type="Proteomes" id="UP000695007">
    <property type="component" value="Unplaced"/>
</dbReference>
<dbReference type="GeneID" id="105363469"/>
<evidence type="ECO:0000256" key="1">
    <source>
        <dbReference type="SAM" id="MobiDB-lite"/>
    </source>
</evidence>
<evidence type="ECO:0000259" key="2">
    <source>
        <dbReference type="Pfam" id="PF04194"/>
    </source>
</evidence>
<protein>
    <submittedName>
        <fullName evidence="4">Programmed cell death protein 2-like</fullName>
    </submittedName>
</protein>
<name>A0AAJ6YK04_9HYME</name>
<dbReference type="GO" id="GO:0005737">
    <property type="term" value="C:cytoplasm"/>
    <property type="evidence" value="ECO:0007669"/>
    <property type="project" value="InterPro"/>
</dbReference>
<dbReference type="PANTHER" id="PTHR46421:SF1">
    <property type="entry name" value="PROGRAMMED CELL DEATH PROTEIN 2-LIKE"/>
    <property type="match status" value="1"/>
</dbReference>
<dbReference type="RefSeq" id="XP_011499463.1">
    <property type="nucleotide sequence ID" value="XM_011501161.1"/>
</dbReference>
<evidence type="ECO:0000313" key="3">
    <source>
        <dbReference type="Proteomes" id="UP000695007"/>
    </source>
</evidence>
<dbReference type="InterPro" id="IPR007320">
    <property type="entry name" value="PDCD2_C"/>
</dbReference>
<dbReference type="CTD" id="41540"/>
<dbReference type="GO" id="GO:0006915">
    <property type="term" value="P:apoptotic process"/>
    <property type="evidence" value="ECO:0007669"/>
    <property type="project" value="TreeGrafter"/>
</dbReference>
<dbReference type="PANTHER" id="PTHR46421">
    <property type="entry name" value="PROGRAMMED CELL DEATH PROTEIN 2-LIKE"/>
    <property type="match status" value="1"/>
</dbReference>
<accession>A0AAJ6YK04</accession>
<feature type="domain" description="Programmed cell death protein 2 C-terminal" evidence="2">
    <location>
        <begin position="320"/>
        <end position="422"/>
    </location>
</feature>
<sequence length="426" mass="47923">MALDVGAKVYLGYEDEHVTEKHRSLINFTTNKIGGKPDWHNEQMTLAAPQCRLCGLHQLLALQIYAPLDNSKYHRTLYIFVCTNPNCWNQNESWTCLRVQSIEQASNIALLSSSCTTVETSATNWVDDADDWGDNWNDNVSERNGNNLLLNEPNQFSLSVKNTNYEEELKTEFSELQVDDPNANSPTSVDSPVGVGAVGRLDSPHASAEIEGEESEVVCIDTPTQPHCDLINLLQEVTPPPAQHTELKGRSSLSFSEIFIYVEEECTGNDVPQHVRNLFLEYQQSHLDVVPSQPGEGSGDSKGYDTGIEKYEKGIPKHGDEMFHNFISRIQKNPGQILRYARDNSAPLVLYPMGGCIGRCRHCGDEMTFELQILPTLIPKLKLNSRSDRHFQLEFGTILIFTCIRSCWSSSDSYREEHVVVQAERL</sequence>
<proteinExistence type="predicted"/>
<dbReference type="Pfam" id="PF04194">
    <property type="entry name" value="PDCD2_C"/>
    <property type="match status" value="1"/>
</dbReference>
<feature type="region of interest" description="Disordered" evidence="1">
    <location>
        <begin position="176"/>
        <end position="212"/>
    </location>
</feature>
<reference evidence="4" key="1">
    <citation type="submission" date="2025-08" db="UniProtKB">
        <authorList>
            <consortium name="RefSeq"/>
        </authorList>
    </citation>
    <scope>IDENTIFICATION</scope>
</reference>